<dbReference type="InterPro" id="IPR036390">
    <property type="entry name" value="WH_DNA-bd_sf"/>
</dbReference>
<protein>
    <submittedName>
        <fullName evidence="2">Transcriptional regulator</fullName>
    </submittedName>
</protein>
<gene>
    <name evidence="2" type="ORF">GCM10010136_06010</name>
</gene>
<dbReference type="InterPro" id="IPR036388">
    <property type="entry name" value="WH-like_DNA-bd_sf"/>
</dbReference>
<dbReference type="RefSeq" id="WP_189487807.1">
    <property type="nucleotide sequence ID" value="NZ_BMZO01000002.1"/>
</dbReference>
<dbReference type="InterPro" id="IPR000944">
    <property type="entry name" value="Tscrpt_reg_Rrf2"/>
</dbReference>
<reference evidence="2" key="1">
    <citation type="journal article" date="2014" name="Int. J. Syst. Evol. Microbiol.">
        <title>Complete genome sequence of Corynebacterium casei LMG S-19264T (=DSM 44701T), isolated from a smear-ripened cheese.</title>
        <authorList>
            <consortium name="US DOE Joint Genome Institute (JGI-PGF)"/>
            <person name="Walter F."/>
            <person name="Albersmeier A."/>
            <person name="Kalinowski J."/>
            <person name="Ruckert C."/>
        </authorList>
    </citation>
    <scope>NUCLEOTIDE SEQUENCE</scope>
    <source>
        <strain evidence="2">KCTC 42097</strain>
    </source>
</reference>
<dbReference type="EMBL" id="BMZO01000002">
    <property type="protein sequence ID" value="GHC64191.1"/>
    <property type="molecule type" value="Genomic_DNA"/>
</dbReference>
<feature type="chain" id="PRO_5035194317" evidence="1">
    <location>
        <begin position="22"/>
        <end position="135"/>
    </location>
</feature>
<dbReference type="Pfam" id="PF02082">
    <property type="entry name" value="Rrf2"/>
    <property type="match status" value="1"/>
</dbReference>
<accession>A0A8J3GGD4</accession>
<evidence type="ECO:0000313" key="3">
    <source>
        <dbReference type="Proteomes" id="UP000641137"/>
    </source>
</evidence>
<dbReference type="Proteomes" id="UP000641137">
    <property type="component" value="Unassembled WGS sequence"/>
</dbReference>
<dbReference type="PANTHER" id="PTHR33221:SF15">
    <property type="entry name" value="HTH-TYPE TRANSCRIPTIONAL REGULATOR YWGB-RELATED"/>
    <property type="match status" value="1"/>
</dbReference>
<name>A0A8J3GGD4_9HYPH</name>
<keyword evidence="1" id="KW-0732">Signal</keyword>
<dbReference type="PANTHER" id="PTHR33221">
    <property type="entry name" value="WINGED HELIX-TURN-HELIX TRANSCRIPTIONAL REGULATOR, RRF2 FAMILY"/>
    <property type="match status" value="1"/>
</dbReference>
<keyword evidence="3" id="KW-1185">Reference proteome</keyword>
<evidence type="ECO:0000313" key="2">
    <source>
        <dbReference type="EMBL" id="GHC64191.1"/>
    </source>
</evidence>
<dbReference type="AlphaFoldDB" id="A0A8J3GGD4"/>
<evidence type="ECO:0000256" key="1">
    <source>
        <dbReference type="SAM" id="SignalP"/>
    </source>
</evidence>
<dbReference type="GO" id="GO:0005829">
    <property type="term" value="C:cytosol"/>
    <property type="evidence" value="ECO:0007669"/>
    <property type="project" value="TreeGrafter"/>
</dbReference>
<dbReference type="GO" id="GO:0003700">
    <property type="term" value="F:DNA-binding transcription factor activity"/>
    <property type="evidence" value="ECO:0007669"/>
    <property type="project" value="TreeGrafter"/>
</dbReference>
<proteinExistence type="predicted"/>
<dbReference type="Gene3D" id="1.10.10.10">
    <property type="entry name" value="Winged helix-like DNA-binding domain superfamily/Winged helix DNA-binding domain"/>
    <property type="match status" value="1"/>
</dbReference>
<feature type="signal peptide" evidence="1">
    <location>
        <begin position="1"/>
        <end position="21"/>
    </location>
</feature>
<reference evidence="2" key="2">
    <citation type="submission" date="2020-09" db="EMBL/GenBank/DDBJ databases">
        <authorList>
            <person name="Sun Q."/>
            <person name="Kim S."/>
        </authorList>
    </citation>
    <scope>NUCLEOTIDE SEQUENCE</scope>
    <source>
        <strain evidence="2">KCTC 42097</strain>
    </source>
</reference>
<organism evidence="2 3">
    <name type="scientific">Limoniibacter endophyticus</name>
    <dbReference type="NCBI Taxonomy" id="1565040"/>
    <lineage>
        <taxon>Bacteria</taxon>
        <taxon>Pseudomonadati</taxon>
        <taxon>Pseudomonadota</taxon>
        <taxon>Alphaproteobacteria</taxon>
        <taxon>Hyphomicrobiales</taxon>
        <taxon>Bartonellaceae</taxon>
        <taxon>Limoniibacter</taxon>
    </lineage>
</organism>
<sequence length="135" mass="14513">MKRNSRFSLALHALAHIAAMAPTRPLTSGDIASHSGTNAVVVRRTLGALREHGLVTSEKGHAGGWRLTRPPEEITLADVYQALGERFLRLEVEGDENPPTCKIEIALLGQVDSALNDAEALLVSRLGKTTIAKLI</sequence>
<comment type="caution">
    <text evidence="2">The sequence shown here is derived from an EMBL/GenBank/DDBJ whole genome shotgun (WGS) entry which is preliminary data.</text>
</comment>
<dbReference type="SUPFAM" id="SSF46785">
    <property type="entry name" value="Winged helix' DNA-binding domain"/>
    <property type="match status" value="1"/>
</dbReference>
<dbReference type="PROSITE" id="PS51197">
    <property type="entry name" value="HTH_RRF2_2"/>
    <property type="match status" value="1"/>
</dbReference>